<dbReference type="FunFam" id="1.20.140.40:FF:000009">
    <property type="entry name" value="Invertase/pectin methylesterase inhibitor family protein"/>
    <property type="match status" value="1"/>
</dbReference>
<dbReference type="PANTHER" id="PTHR36710">
    <property type="entry name" value="PECTINESTERASE INHIBITOR-LIKE"/>
    <property type="match status" value="1"/>
</dbReference>
<dbReference type="SUPFAM" id="SSF101148">
    <property type="entry name" value="Plant invertase/pectin methylesterase inhibitor"/>
    <property type="match status" value="1"/>
</dbReference>
<evidence type="ECO:0000256" key="3">
    <source>
        <dbReference type="ARBA" id="ARBA00038471"/>
    </source>
</evidence>
<keyword evidence="2" id="KW-1015">Disulfide bond</keyword>
<protein>
    <recommendedName>
        <fullName evidence="4">Pectinesterase inhibitor domain-containing protein</fullName>
    </recommendedName>
</protein>
<dbReference type="InterPro" id="IPR035513">
    <property type="entry name" value="Invertase/methylesterase_inhib"/>
</dbReference>
<gene>
    <name evidence="5" type="ORF">DCAF_LOCUS4009</name>
</gene>
<evidence type="ECO:0000256" key="2">
    <source>
        <dbReference type="ARBA" id="ARBA00023157"/>
    </source>
</evidence>
<dbReference type="NCBIfam" id="TIGR01614">
    <property type="entry name" value="PME_inhib"/>
    <property type="match status" value="1"/>
</dbReference>
<dbReference type="Gene3D" id="1.20.140.40">
    <property type="entry name" value="Invertase/pectin methylesterase inhibitor family protein"/>
    <property type="match status" value="1"/>
</dbReference>
<name>A0AAV1R0D1_9ROSI</name>
<evidence type="ECO:0000256" key="1">
    <source>
        <dbReference type="ARBA" id="ARBA00022729"/>
    </source>
</evidence>
<dbReference type="EMBL" id="CAWUPB010000851">
    <property type="protein sequence ID" value="CAK7326309.1"/>
    <property type="molecule type" value="Genomic_DNA"/>
</dbReference>
<comment type="caution">
    <text evidence="5">The sequence shown here is derived from an EMBL/GenBank/DDBJ whole genome shotgun (WGS) entry which is preliminary data.</text>
</comment>
<dbReference type="InterPro" id="IPR034087">
    <property type="entry name" value="C/VIF1"/>
</dbReference>
<evidence type="ECO:0000313" key="6">
    <source>
        <dbReference type="Proteomes" id="UP001314170"/>
    </source>
</evidence>
<dbReference type="InterPro" id="IPR006501">
    <property type="entry name" value="Pectinesterase_inhib_dom"/>
</dbReference>
<keyword evidence="6" id="KW-1185">Reference proteome</keyword>
<dbReference type="Pfam" id="PF04043">
    <property type="entry name" value="PMEI"/>
    <property type="match status" value="1"/>
</dbReference>
<dbReference type="Proteomes" id="UP001314170">
    <property type="component" value="Unassembled WGS sequence"/>
</dbReference>
<dbReference type="SMART" id="SM00856">
    <property type="entry name" value="PMEI"/>
    <property type="match status" value="1"/>
</dbReference>
<dbReference type="AlphaFoldDB" id="A0AAV1R0D1"/>
<comment type="similarity">
    <text evidence="3">Belongs to the PMEI family.</text>
</comment>
<dbReference type="GO" id="GO:0004857">
    <property type="term" value="F:enzyme inhibitor activity"/>
    <property type="evidence" value="ECO:0007669"/>
    <property type="project" value="InterPro"/>
</dbReference>
<sequence length="149" mass="16313">MGTKELLDKTCKKTLDYNLCVSSLRSNSQSWDADVQGLAGIMANITLSNATDTLNYIQVKVNQTTDPKLERSLAYCAEVYIPVVQYILPQAIIALNSGRYGFAKYGISDAADEVDSCKGLKESPLTDRNQLVQRLCGVTVAMVDALLKK</sequence>
<reference evidence="5 6" key="1">
    <citation type="submission" date="2024-01" db="EMBL/GenBank/DDBJ databases">
        <authorList>
            <person name="Waweru B."/>
        </authorList>
    </citation>
    <scope>NUCLEOTIDE SEQUENCE [LARGE SCALE GENOMIC DNA]</scope>
</reference>
<evidence type="ECO:0000313" key="5">
    <source>
        <dbReference type="EMBL" id="CAK7326309.1"/>
    </source>
</evidence>
<dbReference type="InterPro" id="IPR052421">
    <property type="entry name" value="PCW_Enzyme_Inhibitor"/>
</dbReference>
<proteinExistence type="inferred from homology"/>
<accession>A0AAV1R0D1</accession>
<feature type="domain" description="Pectinesterase inhibitor" evidence="4">
    <location>
        <begin position="2"/>
        <end position="142"/>
    </location>
</feature>
<keyword evidence="1" id="KW-0732">Signal</keyword>
<evidence type="ECO:0000259" key="4">
    <source>
        <dbReference type="SMART" id="SM00856"/>
    </source>
</evidence>
<organism evidence="5 6">
    <name type="scientific">Dovyalis caffra</name>
    <dbReference type="NCBI Taxonomy" id="77055"/>
    <lineage>
        <taxon>Eukaryota</taxon>
        <taxon>Viridiplantae</taxon>
        <taxon>Streptophyta</taxon>
        <taxon>Embryophyta</taxon>
        <taxon>Tracheophyta</taxon>
        <taxon>Spermatophyta</taxon>
        <taxon>Magnoliopsida</taxon>
        <taxon>eudicotyledons</taxon>
        <taxon>Gunneridae</taxon>
        <taxon>Pentapetalae</taxon>
        <taxon>rosids</taxon>
        <taxon>fabids</taxon>
        <taxon>Malpighiales</taxon>
        <taxon>Salicaceae</taxon>
        <taxon>Flacourtieae</taxon>
        <taxon>Dovyalis</taxon>
    </lineage>
</organism>
<dbReference type="CDD" id="cd15796">
    <property type="entry name" value="CIF_like"/>
    <property type="match status" value="1"/>
</dbReference>
<dbReference type="PANTHER" id="PTHR36710:SF18">
    <property type="entry name" value="PECTINESTERASE INHIBITOR 5-RELATED"/>
    <property type="match status" value="1"/>
</dbReference>